<dbReference type="GO" id="GO:0016787">
    <property type="term" value="F:hydrolase activity"/>
    <property type="evidence" value="ECO:0007669"/>
    <property type="project" value="UniProtKB-KW"/>
</dbReference>
<sequence>MTSISSVSQSSAPEYYIPPHSHLSSIADCTQAYDRLIKIINKEPLKLVNWGLPEKLLNYYHKKEISQLFEWQLACLDRPGVLTKNRNLVYSAPTSAGFIHSAICFNCNGKVNSLKRVLDMVDKRIETFAGSVEPPNGGVATVDVAVCTIEKANNIVNRMIQECTIGDIGLIVIDELHMIGDIDRGYLVELILSKIMYHNSYSSDYIQIIGMSATIPNLKHIARWLNAELFITDFRPVPLNQKVVQDEMVHEVKQRSDTHELTLSTGERIPLEKMWLHNRASFKKESNFIQSSLIYKAIETIIDGYSCLIFCQTKKACELLAESIATKIYNIGRSTISKTNDYVELELEAYLKIAPKLVSSIDEKKIINLIETLEDSTLGSEKLIHNCARFAVSFHHAGLSNEERAVIESGFRSGAIRVLCSTTTLSAGVNLPARRVMIQSPFNCFGQFWNVGTYRQMIGRAGRAGLDTLGESFLFCKGENFIMSFKNLINADLKPVCSHLLLYENVDGSKLNDFSQKKSSQSSTDSQTGKIFVNLNRAVLEVISNGIADNRAEVDKYISLTFYTHSSTSSIISDDSSNSSKASLNNFIERAIDSSIEYLTERQMITYEESGKYIKATDFGKAVVASGFAPEDGQFVEKELKKAARNIDKLNDLYLVNLVVPIILLPETKIDWQQFFDIWDKLSSKDKTVGELLGISEGFIISQFTGMALEFSNINRQKNIALFEKLVIHIRFYISLALLEVIQEKPLYKIAFKYSIAKGVLQSMQQHTATFAGMVGTFCDRLCNMDKLQFMIEKFQSRFIFACEPEIMPLMRTSLLTTKMARNLYNHGITSLIKIKLAPEAIFEKALLNDNQQSSQLENGIFIPSLDRNISVKNLIKMLKEKANYLIDNDKLNTENSDGSQVKRKSQI</sequence>
<dbReference type="InterPro" id="IPR011545">
    <property type="entry name" value="DEAD/DEAH_box_helicase_dom"/>
</dbReference>
<dbReference type="Pfam" id="PF20470">
    <property type="entry name" value="HTH_61"/>
    <property type="match status" value="1"/>
</dbReference>
<evidence type="ECO:0000313" key="8">
    <source>
        <dbReference type="EMBL" id="KAJ6216789.1"/>
    </source>
</evidence>
<dbReference type="GO" id="GO:0003676">
    <property type="term" value="F:nucleic acid binding"/>
    <property type="evidence" value="ECO:0007669"/>
    <property type="project" value="InterPro"/>
</dbReference>
<dbReference type="SUPFAM" id="SSF46785">
    <property type="entry name" value="Winged helix' DNA-binding domain"/>
    <property type="match status" value="1"/>
</dbReference>
<dbReference type="CDD" id="cd18795">
    <property type="entry name" value="SF2_C_Ski2"/>
    <property type="match status" value="1"/>
</dbReference>
<dbReference type="OMA" id="YIASHIY"/>
<dbReference type="PANTHER" id="PTHR47961:SF6">
    <property type="entry name" value="DNA-DIRECTED DNA POLYMERASE"/>
    <property type="match status" value="1"/>
</dbReference>
<dbReference type="SUPFAM" id="SSF52540">
    <property type="entry name" value="P-loop containing nucleoside triphosphate hydrolases"/>
    <property type="match status" value="2"/>
</dbReference>
<gene>
    <name evidence="8" type="ORF">RDWZM_007946</name>
</gene>
<keyword evidence="2" id="KW-0378">Hydrolase</keyword>
<proteinExistence type="predicted"/>
<keyword evidence="3" id="KW-0347">Helicase</keyword>
<dbReference type="InterPro" id="IPR001650">
    <property type="entry name" value="Helicase_C-like"/>
</dbReference>
<dbReference type="InterPro" id="IPR046931">
    <property type="entry name" value="HTH_61"/>
</dbReference>
<comment type="caution">
    <text evidence="8">The sequence shown here is derived from an EMBL/GenBank/DDBJ whole genome shotgun (WGS) entry which is preliminary data.</text>
</comment>
<dbReference type="InterPro" id="IPR048960">
    <property type="entry name" value="POLQ-like_helical"/>
</dbReference>
<organism evidence="8 9">
    <name type="scientific">Blomia tropicalis</name>
    <name type="common">Mite</name>
    <dbReference type="NCBI Taxonomy" id="40697"/>
    <lineage>
        <taxon>Eukaryota</taxon>
        <taxon>Metazoa</taxon>
        <taxon>Ecdysozoa</taxon>
        <taxon>Arthropoda</taxon>
        <taxon>Chelicerata</taxon>
        <taxon>Arachnida</taxon>
        <taxon>Acari</taxon>
        <taxon>Acariformes</taxon>
        <taxon>Sarcoptiformes</taxon>
        <taxon>Astigmata</taxon>
        <taxon>Glycyphagoidea</taxon>
        <taxon>Echimyopodidae</taxon>
        <taxon>Blomia</taxon>
    </lineage>
</organism>
<dbReference type="AlphaFoldDB" id="A0A9Q0RJI5"/>
<dbReference type="PROSITE" id="PS51192">
    <property type="entry name" value="HELICASE_ATP_BIND_1"/>
    <property type="match status" value="1"/>
</dbReference>
<evidence type="ECO:0000256" key="2">
    <source>
        <dbReference type="ARBA" id="ARBA00022801"/>
    </source>
</evidence>
<dbReference type="PANTHER" id="PTHR47961">
    <property type="entry name" value="DNA POLYMERASE THETA, PUTATIVE (AFU_ORTHOLOGUE AFUA_1G05260)-RELATED"/>
    <property type="match status" value="1"/>
</dbReference>
<evidence type="ECO:0000256" key="5">
    <source>
        <dbReference type="ARBA" id="ARBA00048988"/>
    </source>
</evidence>
<evidence type="ECO:0000313" key="9">
    <source>
        <dbReference type="Proteomes" id="UP001142055"/>
    </source>
</evidence>
<dbReference type="Pfam" id="PF00271">
    <property type="entry name" value="Helicase_C"/>
    <property type="match status" value="1"/>
</dbReference>
<name>A0A9Q0RJI5_BLOTA</name>
<dbReference type="Pfam" id="PF21099">
    <property type="entry name" value="POLQ_helical"/>
    <property type="match status" value="1"/>
</dbReference>
<dbReference type="InterPro" id="IPR027417">
    <property type="entry name" value="P-loop_NTPase"/>
</dbReference>
<dbReference type="SMART" id="SM00490">
    <property type="entry name" value="HELICc"/>
    <property type="match status" value="1"/>
</dbReference>
<dbReference type="PROSITE" id="PS51194">
    <property type="entry name" value="HELICASE_CTER"/>
    <property type="match status" value="1"/>
</dbReference>
<evidence type="ECO:0000256" key="4">
    <source>
        <dbReference type="ARBA" id="ARBA00022840"/>
    </source>
</evidence>
<evidence type="ECO:0000259" key="7">
    <source>
        <dbReference type="PROSITE" id="PS51194"/>
    </source>
</evidence>
<protein>
    <submittedName>
        <fullName evidence="8">Uncharacterized protein</fullName>
    </submittedName>
</protein>
<dbReference type="SUPFAM" id="SSF158702">
    <property type="entry name" value="Sec63 N-terminal domain-like"/>
    <property type="match status" value="1"/>
</dbReference>
<feature type="domain" description="Helicase C-terminal" evidence="7">
    <location>
        <begin position="293"/>
        <end position="504"/>
    </location>
</feature>
<keyword evidence="9" id="KW-1185">Reference proteome</keyword>
<evidence type="ECO:0000259" key="6">
    <source>
        <dbReference type="PROSITE" id="PS51192"/>
    </source>
</evidence>
<dbReference type="Proteomes" id="UP001142055">
    <property type="component" value="Chromosome 3"/>
</dbReference>
<keyword evidence="4" id="KW-0067">ATP-binding</keyword>
<evidence type="ECO:0000256" key="1">
    <source>
        <dbReference type="ARBA" id="ARBA00022741"/>
    </source>
</evidence>
<dbReference type="Pfam" id="PF00270">
    <property type="entry name" value="DEAD"/>
    <property type="match status" value="1"/>
</dbReference>
<reference evidence="8" key="1">
    <citation type="submission" date="2022-12" db="EMBL/GenBank/DDBJ databases">
        <title>Genome assemblies of Blomia tropicalis.</title>
        <authorList>
            <person name="Cui Y."/>
        </authorList>
    </citation>
    <scope>NUCLEOTIDE SEQUENCE</scope>
    <source>
        <tissue evidence="8">Adult mites</tissue>
    </source>
</reference>
<dbReference type="InterPro" id="IPR050474">
    <property type="entry name" value="Hel308_SKI2-like"/>
</dbReference>
<dbReference type="InterPro" id="IPR036390">
    <property type="entry name" value="WH_DNA-bd_sf"/>
</dbReference>
<keyword evidence="1" id="KW-0547">Nucleotide-binding</keyword>
<dbReference type="EMBL" id="JAPWDV010000003">
    <property type="protein sequence ID" value="KAJ6216789.1"/>
    <property type="molecule type" value="Genomic_DNA"/>
</dbReference>
<dbReference type="InterPro" id="IPR014001">
    <property type="entry name" value="Helicase_ATP-bd"/>
</dbReference>
<accession>A0A9Q0RJI5</accession>
<dbReference type="Gene3D" id="1.10.3380.20">
    <property type="match status" value="1"/>
</dbReference>
<feature type="domain" description="Helicase ATP-binding" evidence="6">
    <location>
        <begin position="79"/>
        <end position="233"/>
    </location>
</feature>
<comment type="catalytic activity">
    <reaction evidence="5">
        <text>ATP + H2O = ADP + phosphate + H(+)</text>
        <dbReference type="Rhea" id="RHEA:13065"/>
        <dbReference type="ChEBI" id="CHEBI:15377"/>
        <dbReference type="ChEBI" id="CHEBI:15378"/>
        <dbReference type="ChEBI" id="CHEBI:30616"/>
        <dbReference type="ChEBI" id="CHEBI:43474"/>
        <dbReference type="ChEBI" id="CHEBI:456216"/>
        <dbReference type="EC" id="5.6.2.4"/>
    </reaction>
</comment>
<dbReference type="Gene3D" id="3.40.50.300">
    <property type="entry name" value="P-loop containing nucleotide triphosphate hydrolases"/>
    <property type="match status" value="2"/>
</dbReference>
<evidence type="ECO:0000256" key="3">
    <source>
        <dbReference type="ARBA" id="ARBA00022806"/>
    </source>
</evidence>
<dbReference type="GO" id="GO:0005524">
    <property type="term" value="F:ATP binding"/>
    <property type="evidence" value="ECO:0007669"/>
    <property type="project" value="UniProtKB-KW"/>
</dbReference>
<dbReference type="GO" id="GO:0043138">
    <property type="term" value="F:3'-5' DNA helicase activity"/>
    <property type="evidence" value="ECO:0007669"/>
    <property type="project" value="UniProtKB-EC"/>
</dbReference>